<feature type="domain" description="Cation/H+ exchanger transmembrane" evidence="16">
    <location>
        <begin position="57"/>
        <end position="454"/>
    </location>
</feature>
<feature type="transmembrane region" description="Helical" evidence="14">
    <location>
        <begin position="898"/>
        <end position="923"/>
    </location>
</feature>
<dbReference type="InterPro" id="IPR001953">
    <property type="entry name" value="NHE-2/4"/>
</dbReference>
<keyword evidence="9 12" id="KW-0406">Ion transport</keyword>
<evidence type="ECO:0000256" key="4">
    <source>
        <dbReference type="ARBA" id="ARBA00022449"/>
    </source>
</evidence>
<feature type="chain" id="PRO_5041911029" description="Sodium/hydrogen exchanger" evidence="15">
    <location>
        <begin position="20"/>
        <end position="1503"/>
    </location>
</feature>
<evidence type="ECO:0000256" key="9">
    <source>
        <dbReference type="ARBA" id="ARBA00023065"/>
    </source>
</evidence>
<comment type="similarity">
    <text evidence="2 12">Belongs to the monovalent cation:proton antiporter 1 (CPA1) transporter (TC 2.A.36) family.</text>
</comment>
<evidence type="ECO:0000256" key="2">
    <source>
        <dbReference type="ARBA" id="ARBA00007367"/>
    </source>
</evidence>
<feature type="transmembrane region" description="Helical" evidence="14">
    <location>
        <begin position="1125"/>
        <end position="1143"/>
    </location>
</feature>
<proteinExistence type="inferred from homology"/>
<keyword evidence="5" id="KW-1003">Cell membrane</keyword>
<feature type="transmembrane region" description="Helical" evidence="14">
    <location>
        <begin position="289"/>
        <end position="310"/>
    </location>
</feature>
<feature type="transmembrane region" description="Helical" evidence="14">
    <location>
        <begin position="1083"/>
        <end position="1104"/>
    </location>
</feature>
<dbReference type="GO" id="GO:0015385">
    <property type="term" value="F:sodium:proton antiporter activity"/>
    <property type="evidence" value="ECO:0007669"/>
    <property type="project" value="InterPro"/>
</dbReference>
<keyword evidence="6 12" id="KW-0812">Transmembrane</keyword>
<evidence type="ECO:0000256" key="12">
    <source>
        <dbReference type="RuleBase" id="RU003722"/>
    </source>
</evidence>
<feature type="transmembrane region" description="Helical" evidence="14">
    <location>
        <begin position="171"/>
        <end position="193"/>
    </location>
</feature>
<evidence type="ECO:0000256" key="1">
    <source>
        <dbReference type="ARBA" id="ARBA00004424"/>
    </source>
</evidence>
<evidence type="ECO:0000256" key="3">
    <source>
        <dbReference type="ARBA" id="ARBA00022448"/>
    </source>
</evidence>
<evidence type="ECO:0000256" key="14">
    <source>
        <dbReference type="SAM" id="Phobius"/>
    </source>
</evidence>
<dbReference type="InterPro" id="IPR018422">
    <property type="entry name" value="Cation/H_exchanger_CPA1"/>
</dbReference>
<dbReference type="Gene3D" id="6.10.250.2020">
    <property type="match status" value="2"/>
</dbReference>
<feature type="transmembrane region" description="Helical" evidence="14">
    <location>
        <begin position="107"/>
        <end position="124"/>
    </location>
</feature>
<dbReference type="Pfam" id="PF00999">
    <property type="entry name" value="Na_H_Exchanger"/>
    <property type="match status" value="2"/>
</dbReference>
<feature type="transmembrane region" description="Helical" evidence="14">
    <location>
        <begin position="205"/>
        <end position="227"/>
    </location>
</feature>
<dbReference type="PANTHER" id="PTHR10110:SF89">
    <property type="entry name" value="SODIUM_HYDROGEN EXCHANGER 2"/>
    <property type="match status" value="1"/>
</dbReference>
<feature type="domain" description="Cation/H+ exchanger transmembrane" evidence="16">
    <location>
        <begin position="782"/>
        <end position="1178"/>
    </location>
</feature>
<feature type="domain" description="Sodium/hydrogen exchanger regulatory region" evidence="17">
    <location>
        <begin position="562"/>
        <end position="648"/>
    </location>
</feature>
<dbReference type="Proteomes" id="UP001295444">
    <property type="component" value="Chromosome 01"/>
</dbReference>
<evidence type="ECO:0000256" key="11">
    <source>
        <dbReference type="ARBA" id="ARBA00023201"/>
    </source>
</evidence>
<dbReference type="EMBL" id="OW240912">
    <property type="protein sequence ID" value="CAH2223271.1"/>
    <property type="molecule type" value="Genomic_DNA"/>
</dbReference>
<dbReference type="PANTHER" id="PTHR10110">
    <property type="entry name" value="SODIUM/HYDROGEN EXCHANGER"/>
    <property type="match status" value="1"/>
</dbReference>
<dbReference type="InterPro" id="IPR032103">
    <property type="entry name" value="NHE_CaM-bd"/>
</dbReference>
<evidence type="ECO:0000256" key="5">
    <source>
        <dbReference type="ARBA" id="ARBA00022475"/>
    </source>
</evidence>
<keyword evidence="7 14" id="KW-1133">Transmembrane helix</keyword>
<dbReference type="PRINTS" id="PR01084">
    <property type="entry name" value="NAHEXCHNGR"/>
</dbReference>
<dbReference type="GO" id="GO:0098719">
    <property type="term" value="P:sodium ion import across plasma membrane"/>
    <property type="evidence" value="ECO:0007669"/>
    <property type="project" value="TreeGrafter"/>
</dbReference>
<feature type="region of interest" description="Disordered" evidence="13">
    <location>
        <begin position="1428"/>
        <end position="1503"/>
    </location>
</feature>
<evidence type="ECO:0000256" key="13">
    <source>
        <dbReference type="SAM" id="MobiDB-lite"/>
    </source>
</evidence>
<feature type="transmembrane region" description="Helical" evidence="14">
    <location>
        <begin position="834"/>
        <end position="851"/>
    </location>
</feature>
<keyword evidence="8" id="KW-0915">Sodium</keyword>
<feature type="signal peptide" evidence="15">
    <location>
        <begin position="1"/>
        <end position="19"/>
    </location>
</feature>
<feature type="transmembrane region" description="Helical" evidence="14">
    <location>
        <begin position="248"/>
        <end position="269"/>
    </location>
</feature>
<evidence type="ECO:0000313" key="19">
    <source>
        <dbReference type="Proteomes" id="UP001295444"/>
    </source>
</evidence>
<feature type="transmembrane region" description="Helical" evidence="14">
    <location>
        <begin position="863"/>
        <end position="886"/>
    </location>
</feature>
<evidence type="ECO:0000256" key="6">
    <source>
        <dbReference type="ARBA" id="ARBA00022692"/>
    </source>
</evidence>
<dbReference type="GO" id="GO:0016324">
    <property type="term" value="C:apical plasma membrane"/>
    <property type="evidence" value="ECO:0007669"/>
    <property type="project" value="UniProtKB-SubCell"/>
</dbReference>
<dbReference type="Pfam" id="PF16644">
    <property type="entry name" value="NEXCaM_BD"/>
    <property type="match status" value="2"/>
</dbReference>
<dbReference type="GO" id="GO:0015386">
    <property type="term" value="F:potassium:proton antiporter activity"/>
    <property type="evidence" value="ECO:0007669"/>
    <property type="project" value="TreeGrafter"/>
</dbReference>
<dbReference type="InterPro" id="IPR004709">
    <property type="entry name" value="NaH_exchanger"/>
</dbReference>
<feature type="region of interest" description="Disordered" evidence="13">
    <location>
        <begin position="1349"/>
        <end position="1394"/>
    </location>
</feature>
<evidence type="ECO:0000259" key="16">
    <source>
        <dbReference type="Pfam" id="PF00999"/>
    </source>
</evidence>
<dbReference type="PRINTS" id="PR01086">
    <property type="entry name" value="NAHEXCHNGR2"/>
</dbReference>
<keyword evidence="15" id="KW-0732">Signal</keyword>
<feature type="transmembrane region" description="Helical" evidence="14">
    <location>
        <begin position="401"/>
        <end position="424"/>
    </location>
</feature>
<evidence type="ECO:0000259" key="17">
    <source>
        <dbReference type="Pfam" id="PF16644"/>
    </source>
</evidence>
<feature type="transmembrane region" description="Helical" evidence="14">
    <location>
        <begin position="430"/>
        <end position="453"/>
    </location>
</feature>
<gene>
    <name evidence="18" type="ORF">PECUL_23A004758</name>
</gene>
<feature type="transmembrane region" description="Helical" evidence="14">
    <location>
        <begin position="74"/>
        <end position="95"/>
    </location>
</feature>
<name>A0AAD1VPN6_PELCU</name>
<evidence type="ECO:0000256" key="7">
    <source>
        <dbReference type="ARBA" id="ARBA00022989"/>
    </source>
</evidence>
<dbReference type="Gene3D" id="6.10.140.1330">
    <property type="match status" value="2"/>
</dbReference>
<dbReference type="InterPro" id="IPR006153">
    <property type="entry name" value="Cation/H_exchanger_TM"/>
</dbReference>
<feature type="transmembrane region" description="Helical" evidence="14">
    <location>
        <begin position="972"/>
        <end position="993"/>
    </location>
</feature>
<feature type="transmembrane region" description="Helical" evidence="14">
    <location>
        <begin position="801"/>
        <end position="822"/>
    </location>
</feature>
<evidence type="ECO:0000256" key="10">
    <source>
        <dbReference type="ARBA" id="ARBA00023136"/>
    </source>
</evidence>
<feature type="transmembrane region" description="Helical" evidence="14">
    <location>
        <begin position="136"/>
        <end position="159"/>
    </location>
</feature>
<keyword evidence="11 12" id="KW-0739">Sodium transport</keyword>
<dbReference type="GO" id="GO:0051453">
    <property type="term" value="P:regulation of intracellular pH"/>
    <property type="evidence" value="ECO:0007669"/>
    <property type="project" value="TreeGrafter"/>
</dbReference>
<feature type="transmembrane region" description="Helical" evidence="14">
    <location>
        <begin position="1013"/>
        <end position="1034"/>
    </location>
</feature>
<feature type="transmembrane region" description="Helical" evidence="14">
    <location>
        <begin position="1055"/>
        <end position="1077"/>
    </location>
</feature>
<keyword evidence="3 12" id="KW-0813">Transport</keyword>
<feature type="transmembrane region" description="Helical" evidence="14">
    <location>
        <begin position="1155"/>
        <end position="1177"/>
    </location>
</feature>
<sequence>MIFFKFLIILMVMNRTVVSQMTLDTSDATNSETRIHAFTVDYGLVQIPYEITLWIILASYAKIGFHLYHKLPAIMPESCILIAIGVLLGGIIFGTDHKAPPAMRTDIYFLYLLPPIVLEGGYFLPTRPFFENIGTIIWWAVMGTLINAFGIGLSLYAICQIEAFKLSDINLLQNLMYGSLISAVDPVAVLAVFEEISVNEQLYVMIFGESLLNDGITVVLYNIFISLTQMHTYEKIEPVDILAGIGRFFMVGIGGVFFGIVFGFLSAFITRFTKNITSIEPLLVFMFSYLSYLSAETFYLSGILAMTACAMTMKKYVQENVSKNSNTTIKYFMKMLSSVSETLIFIFMGVSTVGKNHEWNWAFVCFTLLFCLIWRALSVFLLFPIVNHFRTVPFTFKDQFIIAYSGLRGASSFSLVFLLPILLFPRKNMFITSTIVVIYFTVFIKGMTIGPLVRFLNVKKTLKEQSVNQEIHTRLMDHLKTGIADICGHWGHYQMREKFKMIDNKILRKALVRQNLPKSSIVSLHQKLEIKQAIEMTKFGTSRNTSTSTLGGVHSRFNLAEPGSKKDVDEMRDMLTSNLYQVRPRTLSYVKYNLPRDESERQSREILIRRYSSIKRGSSLPWGGGRQTSAKNVRYFSYPYNNEGRNEHQQWGQEIDDWLQKTDSLEAVKQKNVFWLTRSEVCTIGPPVGVGAFYSGTGADKTGLDRNVIQYICALGSGRGGLDRPRYGSGNGTMQRFFYLTNTNVNLNSTPKYEVTHKESRLPVFTLDYPHVQIPFEITLWILLASLAKIGFHLYHRLPTIVPESCLLIFVGLLLGGIMFGVSEKSPPAMKTDVFFLYLLPPIVLDAGYFLPTRPFFDNVGTIFWYAVVGTLWNAIGIAISLFAICQIEVFGLSDITLLQCLLFGSLISAVDPVAVLAVFENIHVNEQLYILVFGESLLNDAVTVVLYNLFKSFCEMKTIETTDILSGVANFFLVGIGGVLIGIVFGFVAAFTTRFTRNIRVIEPLFVFLYSYLSYLTAEMFHLSGIMAITTCAMSMNKYVEENVSQKSYTTIKYFMKMLSSVSETLIFIFMGVSTVGDNHEWNWAFVCFTLFFCLAWRAAGVFTLTQIINCFRTIPLTSKDQFIIAYGGLRGAICFSLVFLLPDSVFPRKKLFITAVIVVIFFTVFIQGITIRPLVEFLNVKKADKKQQNISEELHRRFLDHVKAGIEDVCGHWGHNYCKDKFKRFDEKYLRKLLIRENEPTSSIVSLYKKLEIKQAIEMAETGISRDPSQSSLLMYEKQKVKPLLPNEVNEMRDMLTKNLYQIRQRTLSYNRHNLAGGTNEKQAKEILIRRRHSMRESIKKNGSLISRSRPATHHPRYLSLPGHTKLSERPNVRKTTSFTIGDPDSDQADSSLELSFQPSAGAILREQTQKRKPYCKFEWKDESFDGSVAEPGSQKRNQMSQGFRDPLLPKARFGTLREDMDQDKDDLRPVPPPRVRRTSDAEKQRKKYGNTKPYPRPPNY</sequence>
<dbReference type="Gene3D" id="6.10.250.1040">
    <property type="match status" value="2"/>
</dbReference>
<comment type="subcellular location">
    <subcellularLocation>
        <location evidence="1">Apical cell membrane</location>
        <topology evidence="1">Multi-pass membrane protein</topology>
    </subcellularLocation>
</comment>
<feature type="domain" description="Sodium/hydrogen exchanger regulatory region" evidence="17">
    <location>
        <begin position="1270"/>
        <end position="1374"/>
    </location>
</feature>
<keyword evidence="10 14" id="KW-0472">Membrane</keyword>
<reference evidence="18" key="1">
    <citation type="submission" date="2022-03" db="EMBL/GenBank/DDBJ databases">
        <authorList>
            <person name="Alioto T."/>
            <person name="Alioto T."/>
            <person name="Gomez Garrido J."/>
        </authorList>
    </citation>
    <scope>NUCLEOTIDE SEQUENCE</scope>
</reference>
<feature type="transmembrane region" description="Helical" evidence="14">
    <location>
        <begin position="359"/>
        <end position="389"/>
    </location>
</feature>
<keyword evidence="4 12" id="KW-0050">Antiport</keyword>
<feature type="transmembrane region" description="Helical" evidence="14">
    <location>
        <begin position="929"/>
        <end position="951"/>
    </location>
</feature>
<keyword evidence="19" id="KW-1185">Reference proteome</keyword>
<evidence type="ECO:0000256" key="8">
    <source>
        <dbReference type="ARBA" id="ARBA00023053"/>
    </source>
</evidence>
<protein>
    <recommendedName>
        <fullName evidence="12">Sodium/hydrogen exchanger</fullName>
    </recommendedName>
</protein>
<evidence type="ECO:0000313" key="18">
    <source>
        <dbReference type="EMBL" id="CAH2223271.1"/>
    </source>
</evidence>
<organism evidence="18 19">
    <name type="scientific">Pelobates cultripes</name>
    <name type="common">Western spadefoot toad</name>
    <dbReference type="NCBI Taxonomy" id="61616"/>
    <lineage>
        <taxon>Eukaryota</taxon>
        <taxon>Metazoa</taxon>
        <taxon>Chordata</taxon>
        <taxon>Craniata</taxon>
        <taxon>Vertebrata</taxon>
        <taxon>Euteleostomi</taxon>
        <taxon>Amphibia</taxon>
        <taxon>Batrachia</taxon>
        <taxon>Anura</taxon>
        <taxon>Pelobatoidea</taxon>
        <taxon>Pelobatidae</taxon>
        <taxon>Pelobates</taxon>
    </lineage>
</organism>
<dbReference type="NCBIfam" id="TIGR00840">
    <property type="entry name" value="b_cpa1"/>
    <property type="match status" value="2"/>
</dbReference>
<evidence type="ECO:0000256" key="15">
    <source>
        <dbReference type="SAM" id="SignalP"/>
    </source>
</evidence>
<accession>A0AAD1VPN6</accession>